<organism evidence="6 7">
    <name type="scientific">Marispirochaeta aestuarii</name>
    <dbReference type="NCBI Taxonomy" id="1963862"/>
    <lineage>
        <taxon>Bacteria</taxon>
        <taxon>Pseudomonadati</taxon>
        <taxon>Spirochaetota</taxon>
        <taxon>Spirochaetia</taxon>
        <taxon>Spirochaetales</taxon>
        <taxon>Spirochaetaceae</taxon>
        <taxon>Marispirochaeta</taxon>
    </lineage>
</organism>
<name>A0A1Y1RZP0_9SPIO</name>
<gene>
    <name evidence="6" type="ORF">B4O97_06860</name>
</gene>
<evidence type="ECO:0000256" key="5">
    <source>
        <dbReference type="SAM" id="Phobius"/>
    </source>
</evidence>
<keyword evidence="2 5" id="KW-0812">Transmembrane</keyword>
<evidence type="ECO:0000313" key="7">
    <source>
        <dbReference type="Proteomes" id="UP000192343"/>
    </source>
</evidence>
<feature type="transmembrane region" description="Helical" evidence="5">
    <location>
        <begin position="102"/>
        <end position="123"/>
    </location>
</feature>
<feature type="transmembrane region" description="Helical" evidence="5">
    <location>
        <begin position="143"/>
        <end position="176"/>
    </location>
</feature>
<feature type="transmembrane region" description="Helical" evidence="5">
    <location>
        <begin position="197"/>
        <end position="224"/>
    </location>
</feature>
<evidence type="ECO:0000256" key="1">
    <source>
        <dbReference type="ARBA" id="ARBA00022475"/>
    </source>
</evidence>
<proteinExistence type="predicted"/>
<dbReference type="PANTHER" id="PTHR39344:SF1">
    <property type="entry name" value="UPF0182 PROTEIN SLL1060"/>
    <property type="match status" value="1"/>
</dbReference>
<keyword evidence="1" id="KW-1003">Cell membrane</keyword>
<evidence type="ECO:0000256" key="4">
    <source>
        <dbReference type="ARBA" id="ARBA00023136"/>
    </source>
</evidence>
<reference evidence="6 7" key="1">
    <citation type="submission" date="2017-03" db="EMBL/GenBank/DDBJ databases">
        <title>Draft Genome sequence of Marispirochaeta sp. strain JC444.</title>
        <authorList>
            <person name="Shivani Y."/>
            <person name="Subhash Y."/>
            <person name="Sasikala C."/>
            <person name="Ramana C."/>
        </authorList>
    </citation>
    <scope>NUCLEOTIDE SEQUENCE [LARGE SCALE GENOMIC DNA]</scope>
    <source>
        <strain evidence="6 7">JC444</strain>
    </source>
</reference>
<feature type="transmembrane region" description="Helical" evidence="5">
    <location>
        <begin position="244"/>
        <end position="269"/>
    </location>
</feature>
<accession>A0A1Y1RZP0</accession>
<keyword evidence="3 5" id="KW-1133">Transmembrane helix</keyword>
<feature type="transmembrane region" description="Helical" evidence="5">
    <location>
        <begin position="29"/>
        <end position="49"/>
    </location>
</feature>
<feature type="transmembrane region" description="Helical" evidence="5">
    <location>
        <begin position="290"/>
        <end position="311"/>
    </location>
</feature>
<evidence type="ECO:0000256" key="2">
    <source>
        <dbReference type="ARBA" id="ARBA00022692"/>
    </source>
</evidence>
<sequence length="648" mass="73103">MYILLFSLIVALGAGSIYLGILKHKKLPVVTGLLILISLAVFIWFMGFWAEKLWFESLGYSERFWTEFFARLASGGSFLLFGALFILLFTFSIPGMARTVRLVLSGFGALLGVFIGSTQWQSVLRFFNRIDSGITDPLLNMDAWFYLFTLPFIDTIYGFLISLAVISLIVGIIASLPRGAHFLRGEYGQLQDETGPGYGSGLIIAAALFLLFLSAGKILGRFHLMYAYGGTVSGPGWTDHHIRLPALLIAAFTGGAGAVLLMIPAFRNLTGKLSARLVTKRLPREIHSVLGLYGGVAVLWFMALLLAPWLAQSLLVAPNELTYERPYIGYNIEYTRKAFKLDDIREEEYPVGGDFTRRTAEENRGVIANTRLWDWRALSSVYQQFQEIRLYYEFGDIDVDRYMINGRRQAVMVAAREMETSNLPADSRNFVNTRFKYTHGYGIAMNNVNEFTSSGLPELLIRDIPPQSDIASLRVERPEIYYSERSDSHVVVNSSEEEFDYPEGDSNRYVHYEGDGGVRISSLFRKFIFGYLFDGTSFLLSSYPTAESRIMFHRNIRDRVMNLAPFLELDGDPYIVLVNGELRWIIDAYTTADSYPYSDHFVDDPFNPESEGPRTNLTESLSGLPRGTNYIRNSIKGVVNPYNGDVDF</sequence>
<comment type="caution">
    <text evidence="6">The sequence shown here is derived from an EMBL/GenBank/DDBJ whole genome shotgun (WGS) entry which is preliminary data.</text>
</comment>
<dbReference type="EMBL" id="MWQY01000006">
    <property type="protein sequence ID" value="ORC36303.1"/>
    <property type="molecule type" value="Genomic_DNA"/>
</dbReference>
<keyword evidence="7" id="KW-1185">Reference proteome</keyword>
<evidence type="ECO:0000313" key="6">
    <source>
        <dbReference type="EMBL" id="ORC36303.1"/>
    </source>
</evidence>
<protein>
    <submittedName>
        <fullName evidence="6">Uncharacterized protein</fullName>
    </submittedName>
</protein>
<dbReference type="Pfam" id="PF03699">
    <property type="entry name" value="UPF0182"/>
    <property type="match status" value="1"/>
</dbReference>
<feature type="transmembrane region" description="Helical" evidence="5">
    <location>
        <begin position="69"/>
        <end position="90"/>
    </location>
</feature>
<dbReference type="PANTHER" id="PTHR39344">
    <property type="entry name" value="UPF0182 PROTEIN SLL1060"/>
    <property type="match status" value="1"/>
</dbReference>
<dbReference type="Proteomes" id="UP000192343">
    <property type="component" value="Unassembled WGS sequence"/>
</dbReference>
<dbReference type="STRING" id="1963862.B4O97_06860"/>
<dbReference type="OrthoDB" id="9763654at2"/>
<dbReference type="AlphaFoldDB" id="A0A1Y1RZP0"/>
<evidence type="ECO:0000256" key="3">
    <source>
        <dbReference type="ARBA" id="ARBA00022989"/>
    </source>
</evidence>
<dbReference type="GO" id="GO:0016020">
    <property type="term" value="C:membrane"/>
    <property type="evidence" value="ECO:0007669"/>
    <property type="project" value="InterPro"/>
</dbReference>
<feature type="transmembrane region" description="Helical" evidence="5">
    <location>
        <begin position="6"/>
        <end position="22"/>
    </location>
</feature>
<keyword evidence="4 5" id="KW-0472">Membrane</keyword>
<dbReference type="GO" id="GO:0005576">
    <property type="term" value="C:extracellular region"/>
    <property type="evidence" value="ECO:0007669"/>
    <property type="project" value="TreeGrafter"/>
</dbReference>
<dbReference type="InterPro" id="IPR005372">
    <property type="entry name" value="UPF0182"/>
</dbReference>